<name>A0A383AI63_9ZZZZ</name>
<reference evidence="2" key="1">
    <citation type="submission" date="2018-05" db="EMBL/GenBank/DDBJ databases">
        <authorList>
            <person name="Lanie J.A."/>
            <person name="Ng W.-L."/>
            <person name="Kazmierczak K.M."/>
            <person name="Andrzejewski T.M."/>
            <person name="Davidsen T.M."/>
            <person name="Wayne K.J."/>
            <person name="Tettelin H."/>
            <person name="Glass J.I."/>
            <person name="Rusch D."/>
            <person name="Podicherti R."/>
            <person name="Tsui H.-C.T."/>
            <person name="Winkler M.E."/>
        </authorList>
    </citation>
    <scope>NUCLEOTIDE SEQUENCE</scope>
</reference>
<feature type="compositionally biased region" description="Polar residues" evidence="1">
    <location>
        <begin position="58"/>
        <end position="70"/>
    </location>
</feature>
<feature type="compositionally biased region" description="Low complexity" evidence="1">
    <location>
        <begin position="77"/>
        <end position="90"/>
    </location>
</feature>
<dbReference type="EMBL" id="UINC01192214">
    <property type="protein sequence ID" value="SVE07239.1"/>
    <property type="molecule type" value="Genomic_DNA"/>
</dbReference>
<feature type="region of interest" description="Disordered" evidence="1">
    <location>
        <begin position="35"/>
        <end position="96"/>
    </location>
</feature>
<evidence type="ECO:0000313" key="2">
    <source>
        <dbReference type="EMBL" id="SVE07239.1"/>
    </source>
</evidence>
<organism evidence="2">
    <name type="scientific">marine metagenome</name>
    <dbReference type="NCBI Taxonomy" id="408172"/>
    <lineage>
        <taxon>unclassified sequences</taxon>
        <taxon>metagenomes</taxon>
        <taxon>ecological metagenomes</taxon>
    </lineage>
</organism>
<accession>A0A383AI63</accession>
<gene>
    <name evidence="2" type="ORF">METZ01_LOCUS460093</name>
</gene>
<dbReference type="AlphaFoldDB" id="A0A383AI63"/>
<proteinExistence type="predicted"/>
<protein>
    <submittedName>
        <fullName evidence="2">Uncharacterized protein</fullName>
    </submittedName>
</protein>
<evidence type="ECO:0000256" key="1">
    <source>
        <dbReference type="SAM" id="MobiDB-lite"/>
    </source>
</evidence>
<sequence>MGGGTGAAGSALALGQALNANSANITTEQISLPTTPSAMPITAPTPALAASGALRPNAHSNPIAPTNGPTISPIGGNTNNPATNPSNAPTMPFHVAPSFFAPSSVAR</sequence>